<feature type="compositionally biased region" description="Basic and acidic residues" evidence="4">
    <location>
        <begin position="2398"/>
        <end position="2409"/>
    </location>
</feature>
<feature type="compositionally biased region" description="Polar residues" evidence="4">
    <location>
        <begin position="2523"/>
        <end position="2538"/>
    </location>
</feature>
<feature type="compositionally biased region" description="Basic and acidic residues" evidence="4">
    <location>
        <begin position="2158"/>
        <end position="2173"/>
    </location>
</feature>
<dbReference type="SUPFAM" id="SSF57603">
    <property type="entry name" value="FnI-like domain"/>
    <property type="match status" value="5"/>
</dbReference>
<feature type="compositionally biased region" description="Polar residues" evidence="4">
    <location>
        <begin position="1838"/>
        <end position="1858"/>
    </location>
</feature>
<dbReference type="InterPro" id="IPR052424">
    <property type="entry name" value="Kielin_Chordin-BMP_Reg"/>
</dbReference>
<feature type="compositionally biased region" description="Polar residues" evidence="4">
    <location>
        <begin position="1533"/>
        <end position="1547"/>
    </location>
</feature>
<evidence type="ECO:0000313" key="6">
    <source>
        <dbReference type="EMBL" id="KAL1140649.1"/>
    </source>
</evidence>
<accession>A0ABD0YXH4</accession>
<dbReference type="InterPro" id="IPR011049">
    <property type="entry name" value="Serralysin-like_metalloprot_C"/>
</dbReference>
<feature type="compositionally biased region" description="Polar residues" evidence="4">
    <location>
        <begin position="3173"/>
        <end position="3205"/>
    </location>
</feature>
<feature type="compositionally biased region" description="Basic and acidic residues" evidence="4">
    <location>
        <begin position="2950"/>
        <end position="2959"/>
    </location>
</feature>
<feature type="compositionally biased region" description="Low complexity" evidence="4">
    <location>
        <begin position="1698"/>
        <end position="1708"/>
    </location>
</feature>
<feature type="domain" description="VWFC" evidence="5">
    <location>
        <begin position="1155"/>
        <end position="1217"/>
    </location>
</feature>
<feature type="compositionally biased region" description="Polar residues" evidence="4">
    <location>
        <begin position="1014"/>
        <end position="1023"/>
    </location>
</feature>
<feature type="region of interest" description="Disordered" evidence="4">
    <location>
        <begin position="111"/>
        <end position="135"/>
    </location>
</feature>
<feature type="region of interest" description="Disordered" evidence="4">
    <location>
        <begin position="1046"/>
        <end position="1152"/>
    </location>
</feature>
<reference evidence="6 7" key="1">
    <citation type="submission" date="2024-07" db="EMBL/GenBank/DDBJ databases">
        <title>Chromosome-level genome assembly of the water stick insect Ranatra chinensis (Heteroptera: Nepidae).</title>
        <authorList>
            <person name="Liu X."/>
        </authorList>
    </citation>
    <scope>NUCLEOTIDE SEQUENCE [LARGE SCALE GENOMIC DNA]</scope>
    <source>
        <strain evidence="6">Cailab_2021Rc</strain>
        <tissue evidence="6">Muscle</tissue>
    </source>
</reference>
<feature type="compositionally biased region" description="Basic and acidic residues" evidence="4">
    <location>
        <begin position="3078"/>
        <end position="3101"/>
    </location>
</feature>
<feature type="compositionally biased region" description="Basic and acidic residues" evidence="4">
    <location>
        <begin position="2192"/>
        <end position="2201"/>
    </location>
</feature>
<keyword evidence="3" id="KW-0732">Signal</keyword>
<feature type="compositionally biased region" description="Polar residues" evidence="4">
    <location>
        <begin position="1315"/>
        <end position="1332"/>
    </location>
</feature>
<dbReference type="EMBL" id="JBFDAA010000001">
    <property type="protein sequence ID" value="KAL1140649.1"/>
    <property type="molecule type" value="Genomic_DNA"/>
</dbReference>
<feature type="compositionally biased region" description="Basic and acidic residues" evidence="4">
    <location>
        <begin position="2511"/>
        <end position="2520"/>
    </location>
</feature>
<feature type="compositionally biased region" description="Polar residues" evidence="4">
    <location>
        <begin position="2960"/>
        <end position="2985"/>
    </location>
</feature>
<feature type="compositionally biased region" description="Polar residues" evidence="4">
    <location>
        <begin position="1761"/>
        <end position="1778"/>
    </location>
</feature>
<feature type="compositionally biased region" description="Polar residues" evidence="4">
    <location>
        <begin position="2472"/>
        <end position="2494"/>
    </location>
</feature>
<feature type="compositionally biased region" description="Basic and acidic residues" evidence="4">
    <location>
        <begin position="1234"/>
        <end position="1244"/>
    </location>
</feature>
<keyword evidence="7" id="KW-1185">Reference proteome</keyword>
<feature type="compositionally biased region" description="Basic and acidic residues" evidence="4">
    <location>
        <begin position="577"/>
        <end position="644"/>
    </location>
</feature>
<comment type="subcellular location">
    <subcellularLocation>
        <location evidence="1">Secreted</location>
    </subcellularLocation>
</comment>
<feature type="compositionally biased region" description="Basic and acidic residues" evidence="4">
    <location>
        <begin position="1389"/>
        <end position="1402"/>
    </location>
</feature>
<feature type="compositionally biased region" description="Basic and acidic residues" evidence="4">
    <location>
        <begin position="1090"/>
        <end position="1108"/>
    </location>
</feature>
<feature type="compositionally biased region" description="Basic and acidic residues" evidence="4">
    <location>
        <begin position="2274"/>
        <end position="2304"/>
    </location>
</feature>
<feature type="compositionally biased region" description="Polar residues" evidence="4">
    <location>
        <begin position="695"/>
        <end position="716"/>
    </location>
</feature>
<dbReference type="PANTHER" id="PTHR46698:SF3">
    <property type="entry name" value="TENECTIN ISOFORM 1-RELATED"/>
    <property type="match status" value="1"/>
</dbReference>
<dbReference type="SMART" id="SM00214">
    <property type="entry name" value="VWC"/>
    <property type="match status" value="4"/>
</dbReference>
<feature type="compositionally biased region" description="Basic and acidic residues" evidence="4">
    <location>
        <begin position="1907"/>
        <end position="1926"/>
    </location>
</feature>
<feature type="compositionally biased region" description="Polar residues" evidence="4">
    <location>
        <begin position="916"/>
        <end position="930"/>
    </location>
</feature>
<feature type="compositionally biased region" description="Polar residues" evidence="4">
    <location>
        <begin position="2812"/>
        <end position="2827"/>
    </location>
</feature>
<feature type="region of interest" description="Disordered" evidence="4">
    <location>
        <begin position="567"/>
        <end position="812"/>
    </location>
</feature>
<feature type="domain" description="VWFC" evidence="5">
    <location>
        <begin position="384"/>
        <end position="443"/>
    </location>
</feature>
<feature type="compositionally biased region" description="Basic and acidic residues" evidence="4">
    <location>
        <begin position="2604"/>
        <end position="2628"/>
    </location>
</feature>
<feature type="compositionally biased region" description="Polar residues" evidence="4">
    <location>
        <begin position="1927"/>
        <end position="1944"/>
    </location>
</feature>
<feature type="region of interest" description="Disordered" evidence="4">
    <location>
        <begin position="1226"/>
        <end position="3115"/>
    </location>
</feature>
<feature type="compositionally biased region" description="Basic and acidic residues" evidence="4">
    <location>
        <begin position="1333"/>
        <end position="1362"/>
    </location>
</feature>
<feature type="compositionally biased region" description="Basic and acidic residues" evidence="4">
    <location>
        <begin position="2700"/>
        <end position="2726"/>
    </location>
</feature>
<feature type="region of interest" description="Disordered" evidence="4">
    <location>
        <begin position="3132"/>
        <end position="3272"/>
    </location>
</feature>
<feature type="compositionally biased region" description="Low complexity" evidence="4">
    <location>
        <begin position="3046"/>
        <end position="3060"/>
    </location>
</feature>
<comment type="caution">
    <text evidence="6">The sequence shown here is derived from an EMBL/GenBank/DDBJ whole genome shotgun (WGS) entry which is preliminary data.</text>
</comment>
<feature type="compositionally biased region" description="Basic and acidic residues" evidence="4">
    <location>
        <begin position="2248"/>
        <end position="2266"/>
    </location>
</feature>
<feature type="domain" description="VWFC" evidence="5">
    <location>
        <begin position="3279"/>
        <end position="3337"/>
    </location>
</feature>
<feature type="compositionally biased region" description="Basic and acidic residues" evidence="4">
    <location>
        <begin position="2020"/>
        <end position="2036"/>
    </location>
</feature>
<feature type="compositionally biased region" description="Basic and acidic residues" evidence="4">
    <location>
        <begin position="494"/>
        <end position="506"/>
    </location>
</feature>
<feature type="compositionally biased region" description="Basic and acidic residues" evidence="4">
    <location>
        <begin position="2651"/>
        <end position="2662"/>
    </location>
</feature>
<feature type="compositionally biased region" description="Polar residues" evidence="4">
    <location>
        <begin position="2583"/>
        <end position="2596"/>
    </location>
</feature>
<dbReference type="Proteomes" id="UP001558652">
    <property type="component" value="Unassembled WGS sequence"/>
</dbReference>
<evidence type="ECO:0000256" key="2">
    <source>
        <dbReference type="ARBA" id="ARBA00022525"/>
    </source>
</evidence>
<keyword evidence="2" id="KW-0964">Secreted</keyword>
<feature type="region of interest" description="Disordered" evidence="4">
    <location>
        <begin position="860"/>
        <end position="1031"/>
    </location>
</feature>
<proteinExistence type="predicted"/>
<dbReference type="GO" id="GO:0005576">
    <property type="term" value="C:extracellular region"/>
    <property type="evidence" value="ECO:0007669"/>
    <property type="project" value="UniProtKB-SubCell"/>
</dbReference>
<feature type="compositionally biased region" description="Basic and acidic residues" evidence="4">
    <location>
        <begin position="882"/>
        <end position="893"/>
    </location>
</feature>
<feature type="compositionally biased region" description="Basic and acidic residues" evidence="4">
    <location>
        <begin position="3161"/>
        <end position="3172"/>
    </location>
</feature>
<feature type="compositionally biased region" description="Basic and acidic residues" evidence="4">
    <location>
        <begin position="1057"/>
        <end position="1073"/>
    </location>
</feature>
<feature type="compositionally biased region" description="Basic and acidic residues" evidence="4">
    <location>
        <begin position="2081"/>
        <end position="2107"/>
    </location>
</feature>
<feature type="compositionally biased region" description="Basic and acidic residues" evidence="4">
    <location>
        <begin position="2316"/>
        <end position="2340"/>
    </location>
</feature>
<dbReference type="PANTHER" id="PTHR46698">
    <property type="entry name" value="CROSSVEINLESS 2"/>
    <property type="match status" value="1"/>
</dbReference>
<feature type="compositionally biased region" description="Basic and acidic residues" evidence="4">
    <location>
        <begin position="900"/>
        <end position="915"/>
    </location>
</feature>
<feature type="compositionally biased region" description="Basic and acidic residues" evidence="4">
    <location>
        <begin position="1276"/>
        <end position="1290"/>
    </location>
</feature>
<evidence type="ECO:0000256" key="4">
    <source>
        <dbReference type="SAM" id="MobiDB-lite"/>
    </source>
</evidence>
<feature type="compositionally biased region" description="Basic and acidic residues" evidence="4">
    <location>
        <begin position="2851"/>
        <end position="2877"/>
    </location>
</feature>
<feature type="compositionally biased region" description="Polar residues" evidence="4">
    <location>
        <begin position="1411"/>
        <end position="1423"/>
    </location>
</feature>
<name>A0ABD0YXH4_9HEMI</name>
<evidence type="ECO:0000313" key="7">
    <source>
        <dbReference type="Proteomes" id="UP001558652"/>
    </source>
</evidence>
<dbReference type="Gene3D" id="2.10.70.10">
    <property type="entry name" value="Complement Module, domain 1"/>
    <property type="match status" value="1"/>
</dbReference>
<feature type="compositionally biased region" description="Basic and acidic residues" evidence="4">
    <location>
        <begin position="1796"/>
        <end position="1836"/>
    </location>
</feature>
<sequence length="3433" mass="375018">MKIAPNRETGGLRSIASDAIVHIRSVSSAWVSTQAPGRACKDLIMQSGWSKAFEDIKARNMFYENKKQETAEIGRKSNAMEAFLRTKDFYTAGVLLLMVASIHAGPAKVGPVPGREIRESPGTPLGDDDSGMASSNFGRLPVSAHPSKSNSGVVWEAVSMTRNREFEYEITVLTPLMMAISRNLFGPTNSKQETTDDAPYVYENGNQALQTHDHYPEVQGCYYNFEHYEEGDRILTNEPCLNCTCHNHMLMCYLRVCPFTKAIGQDCTVEKKPDQCCPVITCPQVPVQLLTSSTTQPPTTTTALGRPDNYGCMLDNNTFYPDGAQVADLSTKKECVALSDMNAVIAISMFQNLLNDYSTDYEEILTTPRPTVGLVTTPGGPMDCQHEGQVYHDGEMVTLTEKAPCEHCYCMRGDIVCAVQDCGTPLEGVDCTPIPPSPGHCCPSTFHSNGTLPLEFVSANQTKVQYTEPVKNSENKHDAPIDESSTADIISSLEKNDVQEPQHTLEESTFDETPTTTELLSYGGDHNTQQDDFVQQTHVLGETVEHEGVLAEHTPEETMGDHIPEKEAGEQASEQSPDEHVSVEESDNHILEHPSDDHKTGEATDEHTPEQTDEHKTGEATDEHTPEQTDDHKTGDSTDEHTPEQTDDQNTGEVTDEHTPEQTGDHKTGETTDEHVSGQTSDAHISGETTDEHVSGQTSDVHVSGETTNEHTPGQTSDDHLTGETTDEHAPGQTSDDHVTGEKVDEHASGQTSDDHVTGETVDEHASGHTSDNHVTGETVDEHAPGQTSDDHVTGETVDEHTLGQTSNGHVTGETVDEHALGQISSEHEETPSENNANHVEDEDILVESFFGHANQNQESVLPSDEHVSTDTGNEPIYEQTADEHATGVRVEENFSGQEPNKHISGETADDKKTLNENALDQTLGHISQETSDEHIPEQTEDEHTSVGAADEHTSEEAETNGHASSENKEHASEPAVDEHASDEKEVAHGEGVEYVSHLSNQNTILDHPDNELSHSVNEQGTEIPSHDKVTPGMYTEISVENVEMHTSVPAYNTNSPEKEHENEHTPINKDSDELAAEIPNLTEASGTDFSEHSKDTPSEKDKIEDNKLIYTEPSNEIPGIETTGGAIKPFDTVSHEGPSGLIPQPGEVPGEGSCLVDGKTYPNEANIPTSSICQSSCRCVNSIVHCDRIECAPPPGDYKHCMPVQGPDACCPTYICDDKNSGPLEAHSQLSGGEKDETAESHQESAPQLDELEGSGHDPSVLTENDSLLPSDIHNIPHVDEPIKPEFSHQQDFQTEGSPIGSNSDLSTEGFDNKNFNSIDTATTTEGVHQPNNERDSSLHQEFEPTKDINEKTDEREHETEQSSSDNSDATTEHLASVDGNTPSPVYTDHHNAGDGSKFETDQEPVQIDDQLQSTDTPLDSSTENHKSDIDLSDHTEQGMDDHVEPSAKPSDEFSPIQPNTDSEYSPATESILSGSDGESHTNNDATLETHSLDEGQAKPTSESDSVNDHGDDKGDSDLTPTTLPEGDAQDSESNGDNGEVTTSHYSSDEHSTLSSNIHTEEEDSQKEHTGGLEIANQVLETTMSQVDPHEVSTDTPVAPIDNIHDEVKIPPTEEFDEQNSSGGDTDNIIPSNGKPVVSTHEQEENPDFHTIEENKWHHDDHQSESESGHSVPLDEVHQILEQGQDGSIPSESQVPSKGEVSPSGSSEESDEGIENGDFSENGDHNKNEIAEENSDSQAAESIPGEEHQQSIESPEKNQDSGNGDSESQLTPTSQPEYNHFPIDKDSATSTGPDSVHENNKSPEEHPELTENSEPEKHNVENTDQHITDHGEHYPDSNATEMPLSQENVHGQVTNHGDNVRKEDSEHIKEEQNAIEAHWSAESNTESANTDEISPEKHTIAPTEGSFEHGESTETSESHGDEHTVENSSSEDNAPDNGEQTSVKPGEPNIDHSEDTSKDHSNESQENEGGNDISQEYGDKHTNKSPETTEYDHGEVTENVNEETTSEKHKPTATESSDSAEHENVVHDVPPHDSEGSSIIGNEGHNAESGSIEEDESSTHEEPIKDEKDTQHQISITEQPEDHYGEHPDTDNTSDKTAEDHDDHSETTQLPISNEVPEKHEEAAESDSEQQTTHESPVEKEHNEVTTEHQGGIVSTDEEHNTVSEQSEKHDGQFTATEFPESNIEFTSEYSSHENHESNHDLINNTPENQGPAHDDTHQITDENQGIQSEQVEHGDEVSTESNDVSGGEHHTTLETDTTYHHNAHESMNGGQENHEEVLHEEIDSHAHASEGETDLGQDKTQETVEEQQPVYSTEKAEESDNTVTDHKKPEVEENKEEGVESGDENQSGIRPEYYPSNETPLSGGEVESEPVAHGEDSEKSTEHGEQEVNNQSEHGISSEHPEDHKVNIPETAGTETEHHESEVNEATDTRDEEHITPNEILVSHVPEQPLDQDVNKKPDGIEEAPEDHSTIPSSQEASSHGSQYFESSQPTVNVGDKTQGEANESSGPTEDHGEDNEPHQPINSQDNGIVVSQSGSDSGGIHNLEIANLQGHFDVTTQDQPELHTSTEPLPHSSDDVNEASPDQSLIDTPSSNVGHVPDPSLTHEEPEQHQDSASHTIDKGSHEESNVVTDDQILNKPLDDGSDSINKQPDDAVATHEIAETIGESIPEQSHHDIVGHSETPMEGSVNEPATVNEDNTQEHDQTPVLTEETHKKPEDAPAHIDSDEGISPVTHVSVENDDIPQEIVNEAPSETASGSKGDVSPPLDFGTEGSADGQEMIPQVPDYAPHHHVNTEADHQTNEGQYDDNFNHQEAQSQTGDELSSSLPHEEDTSIAEAITEEVITQPTHFGSDHVHGEDGSSPVEHSDAGRPERPGPDETSETQTELESYSTENTPKHPTDLSGEQEVPETHDKDTQSPIHSVDLGEVSQESHPVHPVKEDGSDLITEQEDSHLDESVNKDQTPTHTPVSDETQPTDSDESSSSTHKYELEKEHGSDTPTVIEGHKHTDNVETPGVGSDTDHKHYAASTLAPEVPTEFFESKPTEETYSSSEKLSETSTENPPHHISVIDTQTPEHGTPSHDDSIFEAAPEHESPAVEHSSEGNVEIPTEHDNVDNQHDIYVVPTNIVSMPPVDNAHFSEQPVSELPHTESAVPSSESPFDSEHSQPADLEHQFSQSPEHPTSETFTTVETPSESSQHTENTSDPSHYIPESHTDRPVFGQRPPYTHPGPLFPIWSQKPHQPVTTETPHLPEEFHYPAGPEQDYEEEDDESGNYGPGTCRYGGKVYLSAQQIPRDDPCDFCFCFRSDIICLQQSCPPPIQGCYQEAIKGFCCPRYECHVSMATMLNLTTTTTTTTTTLPPHFFPHAYKGAAVRAGCQVKGVAYRVGERIRSTSGPCLQCRCGANGQMKCDPTVCGPQEALLRQVMDAAAVSRR</sequence>
<evidence type="ECO:0000256" key="1">
    <source>
        <dbReference type="ARBA" id="ARBA00004613"/>
    </source>
</evidence>
<feature type="compositionally biased region" description="Polar residues" evidence="4">
    <location>
        <begin position="1620"/>
        <end position="1632"/>
    </location>
</feature>
<feature type="compositionally biased region" description="Basic and acidic residues" evidence="4">
    <location>
        <begin position="2933"/>
        <end position="2942"/>
    </location>
</feature>
<feature type="compositionally biased region" description="Polar residues" evidence="4">
    <location>
        <begin position="2557"/>
        <end position="2570"/>
    </location>
</feature>
<dbReference type="InterPro" id="IPR001007">
    <property type="entry name" value="VWF_dom"/>
</dbReference>
<feature type="compositionally biased region" description="Basic and acidic residues" evidence="4">
    <location>
        <begin position="2137"/>
        <end position="2148"/>
    </location>
</feature>
<feature type="compositionally biased region" description="Basic and acidic residues" evidence="4">
    <location>
        <begin position="966"/>
        <end position="992"/>
    </location>
</feature>
<feature type="compositionally biased region" description="Basic and acidic residues" evidence="4">
    <location>
        <begin position="2417"/>
        <end position="2438"/>
    </location>
</feature>
<feature type="compositionally biased region" description="Polar residues" evidence="4">
    <location>
        <begin position="1291"/>
        <end position="1308"/>
    </location>
</feature>
<evidence type="ECO:0000256" key="3">
    <source>
        <dbReference type="ARBA" id="ARBA00022729"/>
    </source>
</evidence>
<feature type="compositionally biased region" description="Basic and acidic residues" evidence="4">
    <location>
        <begin position="717"/>
        <end position="767"/>
    </location>
</feature>
<feature type="compositionally biased region" description="Acidic residues" evidence="4">
    <location>
        <begin position="3262"/>
        <end position="3271"/>
    </location>
</feature>
<feature type="compositionally biased region" description="Polar residues" evidence="4">
    <location>
        <begin position="1458"/>
        <end position="1475"/>
    </location>
</feature>
<feature type="compositionally biased region" description="Basic and acidic residues" evidence="4">
    <location>
        <begin position="655"/>
        <end position="676"/>
    </location>
</feature>
<feature type="compositionally biased region" description="Basic and acidic residues" evidence="4">
    <location>
        <begin position="932"/>
        <end position="956"/>
    </location>
</feature>
<feature type="compositionally biased region" description="Basic and acidic residues" evidence="4">
    <location>
        <begin position="2058"/>
        <end position="2072"/>
    </location>
</feature>
<feature type="compositionally biased region" description="Basic and acidic residues" evidence="4">
    <location>
        <begin position="1950"/>
        <end position="1964"/>
    </location>
</feature>
<feature type="compositionally biased region" description="Polar residues" evidence="4">
    <location>
        <begin position="2882"/>
        <end position="2894"/>
    </location>
</feature>
<feature type="compositionally biased region" description="Basic and acidic residues" evidence="4">
    <location>
        <begin position="1424"/>
        <end position="1453"/>
    </location>
</feature>
<feature type="domain" description="VWFC" evidence="5">
    <location>
        <begin position="221"/>
        <end position="282"/>
    </location>
</feature>
<feature type="compositionally biased region" description="Polar residues" evidence="4">
    <location>
        <begin position="3238"/>
        <end position="3247"/>
    </location>
</feature>
<feature type="compositionally biased region" description="Basic and acidic residues" evidence="4">
    <location>
        <begin position="780"/>
        <end position="802"/>
    </location>
</feature>
<feature type="compositionally biased region" description="Polar residues" evidence="4">
    <location>
        <begin position="1482"/>
        <end position="1491"/>
    </location>
</feature>
<gene>
    <name evidence="6" type="ORF">AAG570_000579</name>
</gene>
<feature type="compositionally biased region" description="Basic and acidic residues" evidence="4">
    <location>
        <begin position="1642"/>
        <end position="1680"/>
    </location>
</feature>
<feature type="compositionally biased region" description="Basic and acidic residues" evidence="4">
    <location>
        <begin position="1508"/>
        <end position="1518"/>
    </location>
</feature>
<feature type="compositionally biased region" description="Basic and acidic residues" evidence="4">
    <location>
        <begin position="1746"/>
        <end position="1760"/>
    </location>
</feature>
<feature type="region of interest" description="Disordered" evidence="4">
    <location>
        <begin position="494"/>
        <end position="529"/>
    </location>
</feature>
<evidence type="ECO:0000259" key="5">
    <source>
        <dbReference type="SMART" id="SM00214"/>
    </source>
</evidence>
<feature type="compositionally biased region" description="Basic and acidic residues" evidence="4">
    <location>
        <begin position="1859"/>
        <end position="1873"/>
    </location>
</feature>
<protein>
    <recommendedName>
        <fullName evidence="5">VWFC domain-containing protein</fullName>
    </recommendedName>
</protein>
<feature type="compositionally biased region" description="Polar residues" evidence="4">
    <location>
        <begin position="1882"/>
        <end position="1893"/>
    </location>
</feature>
<dbReference type="SUPFAM" id="SSF51120">
    <property type="entry name" value="beta-Roll"/>
    <property type="match status" value="1"/>
</dbReference>
<feature type="compositionally biased region" description="Basic and acidic residues" evidence="4">
    <location>
        <begin position="2372"/>
        <end position="2388"/>
    </location>
</feature>
<organism evidence="6 7">
    <name type="scientific">Ranatra chinensis</name>
    <dbReference type="NCBI Taxonomy" id="642074"/>
    <lineage>
        <taxon>Eukaryota</taxon>
        <taxon>Metazoa</taxon>
        <taxon>Ecdysozoa</taxon>
        <taxon>Arthropoda</taxon>
        <taxon>Hexapoda</taxon>
        <taxon>Insecta</taxon>
        <taxon>Pterygota</taxon>
        <taxon>Neoptera</taxon>
        <taxon>Paraneoptera</taxon>
        <taxon>Hemiptera</taxon>
        <taxon>Heteroptera</taxon>
        <taxon>Panheteroptera</taxon>
        <taxon>Nepomorpha</taxon>
        <taxon>Nepidae</taxon>
        <taxon>Ranatrinae</taxon>
        <taxon>Ranatra</taxon>
    </lineage>
</organism>
<feature type="compositionally biased region" description="Basic and acidic residues" evidence="4">
    <location>
        <begin position="2986"/>
        <end position="2996"/>
    </location>
</feature>
<feature type="compositionally biased region" description="Polar residues" evidence="4">
    <location>
        <begin position="1686"/>
        <end position="1697"/>
    </location>
</feature>